<proteinExistence type="predicted"/>
<gene>
    <name evidence="1" type="ORF">FOL46_005882</name>
    <name evidence="2" type="ORF">FOZ61_001297</name>
</gene>
<evidence type="ECO:0000313" key="4">
    <source>
        <dbReference type="Proteomes" id="UP000572268"/>
    </source>
</evidence>
<evidence type="ECO:0000313" key="2">
    <source>
        <dbReference type="EMBL" id="KAF4663885.1"/>
    </source>
</evidence>
<dbReference type="EMBL" id="JABAHT010000131">
    <property type="protein sequence ID" value="KAF4663885.1"/>
    <property type="molecule type" value="Genomic_DNA"/>
</dbReference>
<protein>
    <submittedName>
        <fullName evidence="2">Uncharacterized protein</fullName>
    </submittedName>
</protein>
<dbReference type="Proteomes" id="UP000572268">
    <property type="component" value="Unassembled WGS sequence"/>
</dbReference>
<dbReference type="Proteomes" id="UP000570595">
    <property type="component" value="Unassembled WGS sequence"/>
</dbReference>
<evidence type="ECO:0000313" key="3">
    <source>
        <dbReference type="Proteomes" id="UP000570595"/>
    </source>
</evidence>
<reference evidence="3 4" key="1">
    <citation type="submission" date="2020-04" db="EMBL/GenBank/DDBJ databases">
        <title>Perkinsus olseni comparative genomics.</title>
        <authorList>
            <person name="Bogema D.R."/>
        </authorList>
    </citation>
    <scope>NUCLEOTIDE SEQUENCE [LARGE SCALE GENOMIC DNA]</scope>
    <source>
        <strain evidence="2">ATCC PRA-179</strain>
        <strain evidence="1">ATCC PRA-31</strain>
    </source>
</reference>
<accession>A0A7J6LXA1</accession>
<organism evidence="2 3">
    <name type="scientific">Perkinsus olseni</name>
    <name type="common">Perkinsus atlanticus</name>
    <dbReference type="NCBI Taxonomy" id="32597"/>
    <lineage>
        <taxon>Eukaryota</taxon>
        <taxon>Sar</taxon>
        <taxon>Alveolata</taxon>
        <taxon>Perkinsozoa</taxon>
        <taxon>Perkinsea</taxon>
        <taxon>Perkinsida</taxon>
        <taxon>Perkinsidae</taxon>
        <taxon>Perkinsus</taxon>
    </lineage>
</organism>
<sequence length="350" mass="39637">MPEEPSRQSAACLRMKALNDVFGSSEDDHLWSTWSFLAFPRPTLSILYTVYREGYIFGMDSLGERSVLLSDDPDGDDIRMISGHDMNNSDMRVVVDEFEVDRHPESICTDGESLYYPDYDARPGWVMRRSLCNDERRDLIPSPPGTDTYDNLSETNCVSNGQLFMVGYGAGKLFKTKIPPLANEHLDGFRSPHRFIDGVEWKPVADLPVNRYSTVTDIDVIAEGDDELRLVCVGYDDRSRECFVYYFDSDGGGTLKPHSGARLCKFVPSYDELVCVASRCDSQTFSWTISLVDVWSMSVIYSLDYLSRSKYRSFCAYMATTESGLVVLAQQKESSDPLFKVSVWRLSFCS</sequence>
<comment type="caution">
    <text evidence="2">The sequence shown here is derived from an EMBL/GenBank/DDBJ whole genome shotgun (WGS) entry which is preliminary data.</text>
</comment>
<dbReference type="OrthoDB" id="10287628at2759"/>
<name>A0A7J6LXA1_PEROL</name>
<dbReference type="EMBL" id="JABANN010000368">
    <property type="protein sequence ID" value="KAF4661023.1"/>
    <property type="molecule type" value="Genomic_DNA"/>
</dbReference>
<evidence type="ECO:0000313" key="1">
    <source>
        <dbReference type="EMBL" id="KAF4661023.1"/>
    </source>
</evidence>
<dbReference type="AlphaFoldDB" id="A0A7J6LXA1"/>